<comment type="similarity">
    <text evidence="1 2">Belongs to the small heat shock protein (HSP20) family.</text>
</comment>
<dbReference type="AlphaFoldDB" id="A0A127PQN1"/>
<dbReference type="InterPro" id="IPR007052">
    <property type="entry name" value="CS_dom"/>
</dbReference>
<dbReference type="EMBL" id="CP013235">
    <property type="protein sequence ID" value="AMP10016.1"/>
    <property type="molecule type" value="Genomic_DNA"/>
</dbReference>
<dbReference type="PATRIC" id="fig|279058.17.peg.2442"/>
<accession>A0A127PQN1</accession>
<dbReference type="Proteomes" id="UP000071778">
    <property type="component" value="Chromosome"/>
</dbReference>
<dbReference type="Pfam" id="PF00011">
    <property type="entry name" value="HSP20"/>
    <property type="match status" value="1"/>
</dbReference>
<dbReference type="InterPro" id="IPR002068">
    <property type="entry name" value="A-crystallin/Hsp20_dom"/>
</dbReference>
<dbReference type="PANTHER" id="PTHR11527">
    <property type="entry name" value="HEAT-SHOCK PROTEIN 20 FAMILY MEMBER"/>
    <property type="match status" value="1"/>
</dbReference>
<proteinExistence type="inferred from homology"/>
<name>A0A127PQN1_9BURK</name>
<gene>
    <name evidence="5" type="ORF">CAter282_2266</name>
</gene>
<dbReference type="PROSITE" id="PS01031">
    <property type="entry name" value="SHSP"/>
    <property type="match status" value="1"/>
</dbReference>
<dbReference type="SUPFAM" id="SSF49764">
    <property type="entry name" value="HSP20-like chaperones"/>
    <property type="match status" value="1"/>
</dbReference>
<protein>
    <submittedName>
        <fullName evidence="5">Hsp20/alpha crystallin family protein</fullName>
    </submittedName>
</protein>
<sequence length="105" mass="11794">MKMDVTETDQAYTVKAEIPGMKKEDIKIDIDGNQVSITAETKQESEQKDGETVVRSERYFGRQFRSFTLAHEIDEANAVAKYQDGVLDLSLPKKVRAGAKQLTVN</sequence>
<dbReference type="PROSITE" id="PS51203">
    <property type="entry name" value="CS"/>
    <property type="match status" value="1"/>
</dbReference>
<feature type="domain" description="CS" evidence="4">
    <location>
        <begin position="1"/>
        <end position="103"/>
    </location>
</feature>
<evidence type="ECO:0000313" key="6">
    <source>
        <dbReference type="Proteomes" id="UP000071778"/>
    </source>
</evidence>
<dbReference type="InterPro" id="IPR008978">
    <property type="entry name" value="HSP20-like_chaperone"/>
</dbReference>
<evidence type="ECO:0000313" key="5">
    <source>
        <dbReference type="EMBL" id="AMP10016.1"/>
    </source>
</evidence>
<evidence type="ECO:0000256" key="2">
    <source>
        <dbReference type="RuleBase" id="RU003616"/>
    </source>
</evidence>
<keyword evidence="6" id="KW-1185">Reference proteome</keyword>
<evidence type="ECO:0000259" key="4">
    <source>
        <dbReference type="PROSITE" id="PS51203"/>
    </source>
</evidence>
<evidence type="ECO:0000259" key="3">
    <source>
        <dbReference type="PROSITE" id="PS01031"/>
    </source>
</evidence>
<dbReference type="Gene3D" id="2.60.40.790">
    <property type="match status" value="1"/>
</dbReference>
<organism evidence="5 6">
    <name type="scientific">Collimonas arenae</name>
    <dbReference type="NCBI Taxonomy" id="279058"/>
    <lineage>
        <taxon>Bacteria</taxon>
        <taxon>Pseudomonadati</taxon>
        <taxon>Pseudomonadota</taxon>
        <taxon>Betaproteobacteria</taxon>
        <taxon>Burkholderiales</taxon>
        <taxon>Oxalobacteraceae</taxon>
        <taxon>Collimonas</taxon>
    </lineage>
</organism>
<reference evidence="5 6" key="1">
    <citation type="submission" date="2015-11" db="EMBL/GenBank/DDBJ databases">
        <title>Exploring the genomic traits of fungus-feeding bacterial genus Collimonas.</title>
        <authorList>
            <person name="Song C."/>
            <person name="Schmidt R."/>
            <person name="de Jager V."/>
            <person name="Krzyzanowska D."/>
            <person name="Jongedijk E."/>
            <person name="Cankar K."/>
            <person name="Beekwilder J."/>
            <person name="van Veen A."/>
            <person name="de Boer W."/>
            <person name="van Veen J.A."/>
            <person name="Garbeva P."/>
        </authorList>
    </citation>
    <scope>NUCLEOTIDE SEQUENCE [LARGE SCALE GENOMIC DNA]</scope>
    <source>
        <strain evidence="5 6">Ter282</strain>
    </source>
</reference>
<feature type="domain" description="SHSP" evidence="3">
    <location>
        <begin position="1"/>
        <end position="105"/>
    </location>
</feature>
<dbReference type="InterPro" id="IPR031107">
    <property type="entry name" value="Small_HSP"/>
</dbReference>
<evidence type="ECO:0000256" key="1">
    <source>
        <dbReference type="PROSITE-ProRule" id="PRU00285"/>
    </source>
</evidence>